<proteinExistence type="inferred from homology"/>
<evidence type="ECO:0008006" key="9">
    <source>
        <dbReference type="Google" id="ProtNLM"/>
    </source>
</evidence>
<keyword evidence="8" id="KW-1185">Reference proteome</keyword>
<dbReference type="PANTHER" id="PTHR43539">
    <property type="entry name" value="FLAVIN-BINDING MONOOXYGENASE-LIKE PROTEIN (AFU_ORTHOLOGUE AFUA_4G09220)"/>
    <property type="match status" value="1"/>
</dbReference>
<evidence type="ECO:0000256" key="2">
    <source>
        <dbReference type="ARBA" id="ARBA00009183"/>
    </source>
</evidence>
<accession>A0A1X6MRA1</accession>
<dbReference type="Proteomes" id="UP000194127">
    <property type="component" value="Unassembled WGS sequence"/>
</dbReference>
<reference evidence="7 8" key="1">
    <citation type="submission" date="2017-04" db="EMBL/GenBank/DDBJ databases">
        <title>Genome Sequence of the Model Brown-Rot Fungus Postia placenta SB12.</title>
        <authorList>
            <consortium name="DOE Joint Genome Institute"/>
            <person name="Gaskell J."/>
            <person name="Kersten P."/>
            <person name="Larrondo L.F."/>
            <person name="Canessa P."/>
            <person name="Martinez D."/>
            <person name="Hibbett D."/>
            <person name="Schmoll M."/>
            <person name="Kubicek C.P."/>
            <person name="Martinez A.T."/>
            <person name="Yadav J."/>
            <person name="Master E."/>
            <person name="Magnuson J.K."/>
            <person name="James T."/>
            <person name="Yaver D."/>
            <person name="Berka R."/>
            <person name="Labutti K."/>
            <person name="Lipzen A."/>
            <person name="Aerts A."/>
            <person name="Barry K."/>
            <person name="Henrissat B."/>
            <person name="Blanchette R."/>
            <person name="Grigoriev I."/>
            <person name="Cullen D."/>
        </authorList>
    </citation>
    <scope>NUCLEOTIDE SEQUENCE [LARGE SCALE GENOMIC DNA]</scope>
    <source>
        <strain evidence="7 8">MAD-698-R-SB12</strain>
    </source>
</reference>
<evidence type="ECO:0000313" key="7">
    <source>
        <dbReference type="EMBL" id="OSX58693.1"/>
    </source>
</evidence>
<keyword evidence="4" id="KW-0274">FAD</keyword>
<protein>
    <recommendedName>
        <fullName evidence="9">FAD/NAD(P)-binding domain-containing protein</fullName>
    </recommendedName>
</protein>
<dbReference type="GO" id="GO:0050660">
    <property type="term" value="F:flavin adenine dinucleotide binding"/>
    <property type="evidence" value="ECO:0007669"/>
    <property type="project" value="InterPro"/>
</dbReference>
<dbReference type="EMBL" id="KZ110604">
    <property type="protein sequence ID" value="OSX58693.1"/>
    <property type="molecule type" value="Genomic_DNA"/>
</dbReference>
<evidence type="ECO:0000256" key="5">
    <source>
        <dbReference type="ARBA" id="ARBA00022857"/>
    </source>
</evidence>
<evidence type="ECO:0000256" key="4">
    <source>
        <dbReference type="ARBA" id="ARBA00022827"/>
    </source>
</evidence>
<dbReference type="InterPro" id="IPR050982">
    <property type="entry name" value="Auxin_biosynth/cation_transpt"/>
</dbReference>
<gene>
    <name evidence="7" type="ORF">POSPLADRAFT_1152807</name>
</gene>
<dbReference type="GO" id="GO:0050661">
    <property type="term" value="F:NADP binding"/>
    <property type="evidence" value="ECO:0007669"/>
    <property type="project" value="InterPro"/>
</dbReference>
<dbReference type="Gene3D" id="3.50.50.60">
    <property type="entry name" value="FAD/NAD(P)-binding domain"/>
    <property type="match status" value="1"/>
</dbReference>
<dbReference type="GO" id="GO:0004499">
    <property type="term" value="F:N,N-dimethylaniline monooxygenase activity"/>
    <property type="evidence" value="ECO:0007669"/>
    <property type="project" value="InterPro"/>
</dbReference>
<organism evidence="7 8">
    <name type="scientific">Postia placenta MAD-698-R-SB12</name>
    <dbReference type="NCBI Taxonomy" id="670580"/>
    <lineage>
        <taxon>Eukaryota</taxon>
        <taxon>Fungi</taxon>
        <taxon>Dikarya</taxon>
        <taxon>Basidiomycota</taxon>
        <taxon>Agaricomycotina</taxon>
        <taxon>Agaricomycetes</taxon>
        <taxon>Polyporales</taxon>
        <taxon>Adustoporiaceae</taxon>
        <taxon>Rhodonia</taxon>
    </lineage>
</organism>
<dbReference type="RefSeq" id="XP_024335487.1">
    <property type="nucleotide sequence ID" value="XM_024486690.1"/>
</dbReference>
<comment type="cofactor">
    <cofactor evidence="1">
        <name>FAD</name>
        <dbReference type="ChEBI" id="CHEBI:57692"/>
    </cofactor>
</comment>
<evidence type="ECO:0000256" key="3">
    <source>
        <dbReference type="ARBA" id="ARBA00022630"/>
    </source>
</evidence>
<dbReference type="AlphaFoldDB" id="A0A1X6MRA1"/>
<keyword evidence="5" id="KW-0521">NADP</keyword>
<evidence type="ECO:0000256" key="1">
    <source>
        <dbReference type="ARBA" id="ARBA00001974"/>
    </source>
</evidence>
<evidence type="ECO:0000256" key="6">
    <source>
        <dbReference type="ARBA" id="ARBA00023002"/>
    </source>
</evidence>
<keyword evidence="6" id="KW-0560">Oxidoreductase</keyword>
<sequence length="544" mass="61120">MDTKSVAENWLTRFALAAFRGNVDAAVQTFFPHGWLRDALVFTWNTRSLEGRDKISAYLHDTLPAAHLYNFKVDERKGFSPEPVLEGTGIGMGFTFEMPDRRGRGYAFLQEDMATADWKALSLFTMLDAIKGHEEVGPEPGVYGGHTLSWEEVDIARRKRIEEDPYVVIMGGGQTGLQVAARFRQMNIPTIVIEKNKAIGDQWRQRYPTLSLHTTRNHHTLLYQPYPQNWPEYTPRDKLANWLEYYAKSQDLIVWTSSYIMPTPKYDHDTKRWSIIVNKNGMHVPLKPAHLVVAIGMLGPPRIPEIEGRERYKGAVLHASVYMGGRPFVGMDTLVIGAANTSADVCQDLAFRGARSVTMVQRSSTCVVSINNVQVQMYRNYPDGSPLEICDIKFSAMPLNLQRKFSKAREKQYWEAETALHAKLRKGGLSLNMGRDGSGQHFLVYERAGGIDVGVADMIATGRVKVKSGVEIARFTEHGVVFTDGSELAADLVVFATGYIDPRVSLRELFGADVIDQTDPMWGMDEEGEVLGCYRPSRYPGVKL</sequence>
<dbReference type="Pfam" id="PF00743">
    <property type="entry name" value="FMO-like"/>
    <property type="match status" value="1"/>
</dbReference>
<dbReference type="STRING" id="670580.A0A1X6MRA1"/>
<dbReference type="PANTHER" id="PTHR43539:SF68">
    <property type="entry name" value="FLAVIN-BINDING MONOOXYGENASE-LIKE PROTEIN (AFU_ORTHOLOGUE AFUA_4G09220)"/>
    <property type="match status" value="1"/>
</dbReference>
<dbReference type="InterPro" id="IPR020946">
    <property type="entry name" value="Flavin_mOase-like"/>
</dbReference>
<dbReference type="FunFam" id="3.50.50.60:FF:000023">
    <property type="entry name" value="Dimethylaniline monooxygenase [N-oxide-forming]"/>
    <property type="match status" value="1"/>
</dbReference>
<keyword evidence="3" id="KW-0285">Flavoprotein</keyword>
<dbReference type="OrthoDB" id="74360at2759"/>
<comment type="similarity">
    <text evidence="2">Belongs to the FMO family.</text>
</comment>
<dbReference type="SUPFAM" id="SSF51905">
    <property type="entry name" value="FAD/NAD(P)-binding domain"/>
    <property type="match status" value="1"/>
</dbReference>
<dbReference type="InterPro" id="IPR036188">
    <property type="entry name" value="FAD/NAD-bd_sf"/>
</dbReference>
<evidence type="ECO:0000313" key="8">
    <source>
        <dbReference type="Proteomes" id="UP000194127"/>
    </source>
</evidence>
<dbReference type="GeneID" id="36331639"/>
<name>A0A1X6MRA1_9APHY</name>